<accession>A0A3P3RHP5</accession>
<comment type="caution">
    <text evidence="2">The sequence shown here is derived from an EMBL/GenBank/DDBJ whole genome shotgun (WGS) entry which is preliminary data.</text>
</comment>
<sequence>MRVKLNGVLTLRTGVEESSVHVSERATTIDVVEALSQECGPQVRPALLKGDRLRSDTVAVRESSETPQRLTSDSHVEPGDTLRFQFEDPDQQLYA</sequence>
<evidence type="ECO:0000256" key="1">
    <source>
        <dbReference type="SAM" id="MobiDB-lite"/>
    </source>
</evidence>
<protein>
    <recommendedName>
        <fullName evidence="4">Ubiquitin-like domain-containing protein</fullName>
    </recommendedName>
</protein>
<reference evidence="2 3" key="1">
    <citation type="submission" date="2018-11" db="EMBL/GenBank/DDBJ databases">
        <title>Taxonoimc description of Halomarina strain SPP-AMP-1.</title>
        <authorList>
            <person name="Pal Y."/>
            <person name="Srinivasana K."/>
            <person name="Verma A."/>
            <person name="Kumar P."/>
        </authorList>
    </citation>
    <scope>NUCLEOTIDE SEQUENCE [LARGE SCALE GENOMIC DNA]</scope>
    <source>
        <strain evidence="2 3">SPP-AMP-1</strain>
    </source>
</reference>
<dbReference type="EMBL" id="RRCH01000004">
    <property type="protein sequence ID" value="RRJ33087.1"/>
    <property type="molecule type" value="Genomic_DNA"/>
</dbReference>
<evidence type="ECO:0008006" key="4">
    <source>
        <dbReference type="Google" id="ProtNLM"/>
    </source>
</evidence>
<keyword evidence="3" id="KW-1185">Reference proteome</keyword>
<dbReference type="Proteomes" id="UP000282322">
    <property type="component" value="Unassembled WGS sequence"/>
</dbReference>
<dbReference type="Gene3D" id="3.10.20.30">
    <property type="match status" value="1"/>
</dbReference>
<feature type="region of interest" description="Disordered" evidence="1">
    <location>
        <begin position="55"/>
        <end position="95"/>
    </location>
</feature>
<dbReference type="OrthoDB" id="269145at2157"/>
<proteinExistence type="predicted"/>
<evidence type="ECO:0000313" key="2">
    <source>
        <dbReference type="EMBL" id="RRJ33087.1"/>
    </source>
</evidence>
<name>A0A3P3RHP5_9EURY</name>
<dbReference type="AlphaFoldDB" id="A0A3P3RHP5"/>
<evidence type="ECO:0000313" key="3">
    <source>
        <dbReference type="Proteomes" id="UP000282322"/>
    </source>
</evidence>
<gene>
    <name evidence="2" type="ORF">EIK79_03410</name>
</gene>
<dbReference type="InterPro" id="IPR012675">
    <property type="entry name" value="Beta-grasp_dom_sf"/>
</dbReference>
<organism evidence="2 3">
    <name type="scientific">Halocatena pleomorpha</name>
    <dbReference type="NCBI Taxonomy" id="1785090"/>
    <lineage>
        <taxon>Archaea</taxon>
        <taxon>Methanobacteriati</taxon>
        <taxon>Methanobacteriota</taxon>
        <taxon>Stenosarchaea group</taxon>
        <taxon>Halobacteria</taxon>
        <taxon>Halobacteriales</taxon>
        <taxon>Natronomonadaceae</taxon>
        <taxon>Halocatena</taxon>
    </lineage>
</organism>